<dbReference type="HOGENOM" id="CLU_3109750_0_0_1"/>
<dbReference type="Proteomes" id="UP000026961">
    <property type="component" value="Chromosome 8"/>
</dbReference>
<reference evidence="1" key="1">
    <citation type="submission" date="2015-04" db="UniProtKB">
        <authorList>
            <consortium name="EnsemblPlants"/>
        </authorList>
    </citation>
    <scope>IDENTIFICATION</scope>
</reference>
<reference evidence="1" key="2">
    <citation type="submission" date="2018-05" db="EMBL/GenBank/DDBJ databases">
        <title>OgluRS3 (Oryza glumaepatula Reference Sequence Version 3).</title>
        <authorList>
            <person name="Zhang J."/>
            <person name="Kudrna D."/>
            <person name="Lee S."/>
            <person name="Talag J."/>
            <person name="Welchert J."/>
            <person name="Wing R.A."/>
        </authorList>
    </citation>
    <scope>NUCLEOTIDE SEQUENCE [LARGE SCALE GENOMIC DNA]</scope>
</reference>
<dbReference type="EnsemblPlants" id="OGLUM08G16900.1">
    <property type="protein sequence ID" value="OGLUM08G16900.1"/>
    <property type="gene ID" value="OGLUM08G16900"/>
</dbReference>
<organism evidence="1">
    <name type="scientific">Oryza glumipatula</name>
    <dbReference type="NCBI Taxonomy" id="40148"/>
    <lineage>
        <taxon>Eukaryota</taxon>
        <taxon>Viridiplantae</taxon>
        <taxon>Streptophyta</taxon>
        <taxon>Embryophyta</taxon>
        <taxon>Tracheophyta</taxon>
        <taxon>Spermatophyta</taxon>
        <taxon>Magnoliopsida</taxon>
        <taxon>Liliopsida</taxon>
        <taxon>Poales</taxon>
        <taxon>Poaceae</taxon>
        <taxon>BOP clade</taxon>
        <taxon>Oryzoideae</taxon>
        <taxon>Oryzeae</taxon>
        <taxon>Oryzinae</taxon>
        <taxon>Oryza</taxon>
    </lineage>
</organism>
<accession>A0A0E0AVW7</accession>
<name>A0A0E0AVW7_9ORYZ</name>
<dbReference type="AlphaFoldDB" id="A0A0E0AVW7"/>
<evidence type="ECO:0000313" key="1">
    <source>
        <dbReference type="EnsemblPlants" id="OGLUM08G16900.1"/>
    </source>
</evidence>
<evidence type="ECO:0000313" key="2">
    <source>
        <dbReference type="Proteomes" id="UP000026961"/>
    </source>
</evidence>
<dbReference type="Gramene" id="OGLUM08G16900.1">
    <property type="protein sequence ID" value="OGLUM08G16900.1"/>
    <property type="gene ID" value="OGLUM08G16900"/>
</dbReference>
<proteinExistence type="predicted"/>
<sequence length="51" mass="5908">MIVEASDRHNHFVHGVHLVYQVPTLELTHEEQFPGRLHDVVDIGDKLRHQG</sequence>
<protein>
    <submittedName>
        <fullName evidence="1">Uncharacterized protein</fullName>
    </submittedName>
</protein>
<keyword evidence="2" id="KW-1185">Reference proteome</keyword>